<keyword evidence="1" id="KW-0175">Coiled coil</keyword>
<dbReference type="EMBL" id="BRVP01000008">
    <property type="protein sequence ID" value="GLB52385.1"/>
    <property type="molecule type" value="Genomic_DNA"/>
</dbReference>
<protein>
    <submittedName>
        <fullName evidence="3">Uncharacterized protein</fullName>
    </submittedName>
</protein>
<comment type="caution">
    <text evidence="3">The sequence shown here is derived from an EMBL/GenBank/DDBJ whole genome shotgun (WGS) entry which is preliminary data.</text>
</comment>
<evidence type="ECO:0000313" key="4">
    <source>
        <dbReference type="Proteomes" id="UP001143545"/>
    </source>
</evidence>
<evidence type="ECO:0000256" key="2">
    <source>
        <dbReference type="SAM" id="SignalP"/>
    </source>
</evidence>
<gene>
    <name evidence="3" type="ORF">NBRC110019_14250</name>
</gene>
<dbReference type="RefSeq" id="WP_281753628.1">
    <property type="nucleotide sequence ID" value="NZ_BRVP01000008.1"/>
</dbReference>
<keyword evidence="2" id="KW-0732">Signal</keyword>
<evidence type="ECO:0000313" key="3">
    <source>
        <dbReference type="EMBL" id="GLB52385.1"/>
    </source>
</evidence>
<reference evidence="3" key="1">
    <citation type="submission" date="2022-07" db="EMBL/GenBank/DDBJ databases">
        <title>Taxonomy of Novel Oxalotrophic and Methylotrophic Bacteria.</title>
        <authorList>
            <person name="Sahin N."/>
            <person name="Tani A."/>
        </authorList>
    </citation>
    <scope>NUCLEOTIDE SEQUENCE</scope>
    <source>
        <strain evidence="3">AM327</strain>
    </source>
</reference>
<sequence>MKQLVIILFIVAGSFLKSTAQTTKTPLEYLEFISNQNHDLNKQIWEYTKAVAHDKNPRKIEKIRKSLVVQIQQSRAKVQKKPSYNNDDTYKNQFINFLNVYENVINNDYAKIVDMKEIAEQSYDFMEAYILMQQQVDTKMETALDSINASQKEFATKYDIELVNGEESSISKKMKVSNEVFHHKNDAYLPFFKANFQESELIVSLSSGNVGEIQQKATSLLTFTEEGLDSITKLKPYKNDGALILATEKMLLFYKNEAEVQMPKIIEFYLLNDKVEKMKQAIENKKEKDRTKEEIDEFNEMVKKMNIKITEYNQLNDELNNKRAKLLNEWETTNHNFLSKHIPKN</sequence>
<keyword evidence="4" id="KW-1185">Reference proteome</keyword>
<evidence type="ECO:0000256" key="1">
    <source>
        <dbReference type="SAM" id="Coils"/>
    </source>
</evidence>
<dbReference type="Proteomes" id="UP001143545">
    <property type="component" value="Unassembled WGS sequence"/>
</dbReference>
<feature type="signal peptide" evidence="2">
    <location>
        <begin position="1"/>
        <end position="20"/>
    </location>
</feature>
<feature type="coiled-coil region" evidence="1">
    <location>
        <begin position="272"/>
        <end position="329"/>
    </location>
</feature>
<feature type="chain" id="PRO_5040867364" evidence="2">
    <location>
        <begin position="21"/>
        <end position="345"/>
    </location>
</feature>
<accession>A0A9W6ETQ7</accession>
<proteinExistence type="predicted"/>
<name>A0A9W6ETQ7_9FLAO</name>
<dbReference type="AlphaFoldDB" id="A0A9W6ETQ7"/>
<organism evidence="3 4">
    <name type="scientific">Neptunitalea chrysea</name>
    <dbReference type="NCBI Taxonomy" id="1647581"/>
    <lineage>
        <taxon>Bacteria</taxon>
        <taxon>Pseudomonadati</taxon>
        <taxon>Bacteroidota</taxon>
        <taxon>Flavobacteriia</taxon>
        <taxon>Flavobacteriales</taxon>
        <taxon>Flavobacteriaceae</taxon>
        <taxon>Neptunitalea</taxon>
    </lineage>
</organism>